<dbReference type="PANTHER" id="PTHR33164:SF95">
    <property type="entry name" value="TRANSCRIPTIONAL REGULATOR"/>
    <property type="match status" value="1"/>
</dbReference>
<dbReference type="Gene3D" id="1.10.10.10">
    <property type="entry name" value="Winged helix-like DNA-binding domain superfamily/Winged helix DNA-binding domain"/>
    <property type="match status" value="1"/>
</dbReference>
<sequence>MQIVLRIDLPDERVDPIGFQKIGQGPLRCIRPLQVQHQRPLRIEPAVQPVPAQGRARQRQTRPVACRCSRAGIDRQAAGARGEAAGKGFGPGNPALCLLPLQRGQRARPVGHRAARHPGQRPCQPRDLSGIEGPRRRAGAVGPRPQEQGRAGGQQAEPPELGCIAIGMQRAGTGAPDHDRRGVVERPRFEPEQEAAHERVQERLEQRRKGAGHKRLMRHARHVSHRQPCQRGMIQRRIMAEHHEKRRGGNGQSGLRSYEVNFMNQIRPPSNRSLAPRGGRGQIVAMNKDSLSASIDPVPTQGRAQAPAPGDRAFRFKSGSVIRAGWLAEDLPFLNRSLRYLLRGQGGELRQEFGLESGDIGVLGVLQSNPGVTQNDLAASLVLKKSAVTRVVQRLEARGLLTRARSPLDRRANILNLTEAGADLAQRVRAAAAARHADWFTGISAEERAVFFDVLFRLVDRLAETHPADPGEDDDD</sequence>
<dbReference type="PANTHER" id="PTHR33164">
    <property type="entry name" value="TRANSCRIPTIONAL REGULATOR, MARR FAMILY"/>
    <property type="match status" value="1"/>
</dbReference>
<reference evidence="6 7" key="1">
    <citation type="submission" date="2018-05" db="EMBL/GenBank/DDBJ databases">
        <title>Pararhodobacter marina sp. nov., isolated from deep-sea water of the Indian Ocean.</title>
        <authorList>
            <person name="Lai Q.Sr."/>
            <person name="Liu X."/>
            <person name="Shao Z."/>
        </authorList>
    </citation>
    <scope>NUCLEOTIDE SEQUENCE [LARGE SCALE GENOMIC DNA]</scope>
    <source>
        <strain evidence="6 7">CIC4N-9</strain>
    </source>
</reference>
<dbReference type="PROSITE" id="PS01117">
    <property type="entry name" value="HTH_MARR_1"/>
    <property type="match status" value="1"/>
</dbReference>
<keyword evidence="3" id="KW-0804">Transcription</keyword>
<dbReference type="Proteomes" id="UP000244940">
    <property type="component" value="Unassembled WGS sequence"/>
</dbReference>
<dbReference type="EMBL" id="QEYD01000005">
    <property type="protein sequence ID" value="PWE29160.1"/>
    <property type="molecule type" value="Genomic_DNA"/>
</dbReference>
<dbReference type="InterPro" id="IPR023187">
    <property type="entry name" value="Tscrpt_reg_MarR-type_CS"/>
</dbReference>
<dbReference type="SMART" id="SM00347">
    <property type="entry name" value="HTH_MARR"/>
    <property type="match status" value="1"/>
</dbReference>
<dbReference type="InterPro" id="IPR000835">
    <property type="entry name" value="HTH_MarR-typ"/>
</dbReference>
<dbReference type="PRINTS" id="PR00598">
    <property type="entry name" value="HTHMARR"/>
</dbReference>
<keyword evidence="1" id="KW-0805">Transcription regulation</keyword>
<dbReference type="SUPFAM" id="SSF46785">
    <property type="entry name" value="Winged helix' DNA-binding domain"/>
    <property type="match status" value="1"/>
</dbReference>
<organism evidence="6 7">
    <name type="scientific">Pararhodobacter marinus</name>
    <dbReference type="NCBI Taxonomy" id="2184063"/>
    <lineage>
        <taxon>Bacteria</taxon>
        <taxon>Pseudomonadati</taxon>
        <taxon>Pseudomonadota</taxon>
        <taxon>Alphaproteobacteria</taxon>
        <taxon>Rhodobacterales</taxon>
        <taxon>Paracoccaceae</taxon>
        <taxon>Pararhodobacter</taxon>
    </lineage>
</organism>
<accession>A0A2U2CBB6</accession>
<evidence type="ECO:0000313" key="6">
    <source>
        <dbReference type="EMBL" id="PWE29160.1"/>
    </source>
</evidence>
<feature type="compositionally biased region" description="Basic residues" evidence="4">
    <location>
        <begin position="209"/>
        <end position="225"/>
    </location>
</feature>
<dbReference type="OrthoDB" id="4717105at2"/>
<dbReference type="GO" id="GO:0006950">
    <property type="term" value="P:response to stress"/>
    <property type="evidence" value="ECO:0007669"/>
    <property type="project" value="TreeGrafter"/>
</dbReference>
<evidence type="ECO:0000313" key="7">
    <source>
        <dbReference type="Proteomes" id="UP000244940"/>
    </source>
</evidence>
<comment type="caution">
    <text evidence="6">The sequence shown here is derived from an EMBL/GenBank/DDBJ whole genome shotgun (WGS) entry which is preliminary data.</text>
</comment>
<feature type="domain" description="HTH marR-type" evidence="5">
    <location>
        <begin position="324"/>
        <end position="460"/>
    </location>
</feature>
<proteinExistence type="predicted"/>
<dbReference type="Pfam" id="PF12802">
    <property type="entry name" value="MarR_2"/>
    <property type="match status" value="1"/>
</dbReference>
<dbReference type="InterPro" id="IPR036390">
    <property type="entry name" value="WH_DNA-bd_sf"/>
</dbReference>
<evidence type="ECO:0000256" key="2">
    <source>
        <dbReference type="ARBA" id="ARBA00023125"/>
    </source>
</evidence>
<protein>
    <recommendedName>
        <fullName evidence="5">HTH marR-type domain-containing protein</fullName>
    </recommendedName>
</protein>
<feature type="region of interest" description="Disordered" evidence="4">
    <location>
        <begin position="111"/>
        <end position="158"/>
    </location>
</feature>
<gene>
    <name evidence="6" type="ORF">C4N9_10140</name>
</gene>
<evidence type="ECO:0000256" key="3">
    <source>
        <dbReference type="ARBA" id="ARBA00023163"/>
    </source>
</evidence>
<name>A0A2U2CBB6_9RHOB</name>
<dbReference type="GO" id="GO:0003677">
    <property type="term" value="F:DNA binding"/>
    <property type="evidence" value="ECO:0007669"/>
    <property type="project" value="UniProtKB-KW"/>
</dbReference>
<keyword evidence="7" id="KW-1185">Reference proteome</keyword>
<dbReference type="PROSITE" id="PS50995">
    <property type="entry name" value="HTH_MARR_2"/>
    <property type="match status" value="1"/>
</dbReference>
<dbReference type="GO" id="GO:0003700">
    <property type="term" value="F:DNA-binding transcription factor activity"/>
    <property type="evidence" value="ECO:0007669"/>
    <property type="project" value="InterPro"/>
</dbReference>
<evidence type="ECO:0000259" key="5">
    <source>
        <dbReference type="PROSITE" id="PS50995"/>
    </source>
</evidence>
<feature type="compositionally biased region" description="Low complexity" evidence="4">
    <location>
        <begin position="139"/>
        <end position="158"/>
    </location>
</feature>
<evidence type="ECO:0000256" key="4">
    <source>
        <dbReference type="SAM" id="MobiDB-lite"/>
    </source>
</evidence>
<dbReference type="InterPro" id="IPR039422">
    <property type="entry name" value="MarR/SlyA-like"/>
</dbReference>
<evidence type="ECO:0000256" key="1">
    <source>
        <dbReference type="ARBA" id="ARBA00023015"/>
    </source>
</evidence>
<keyword evidence="2" id="KW-0238">DNA-binding</keyword>
<feature type="region of interest" description="Disordered" evidence="4">
    <location>
        <begin position="208"/>
        <end position="228"/>
    </location>
</feature>
<dbReference type="AlphaFoldDB" id="A0A2U2CBB6"/>
<dbReference type="InterPro" id="IPR036388">
    <property type="entry name" value="WH-like_DNA-bd_sf"/>
</dbReference>